<dbReference type="AlphaFoldDB" id="W4K534"/>
<keyword evidence="1" id="KW-0507">mRNA processing</keyword>
<dbReference type="GO" id="GO:0008270">
    <property type="term" value="F:zinc ion binding"/>
    <property type="evidence" value="ECO:0007669"/>
    <property type="project" value="InterPro"/>
</dbReference>
<dbReference type="InParanoid" id="W4K534"/>
<dbReference type="HOGENOM" id="CLU_003921_7_2_1"/>
<dbReference type="OrthoDB" id="2753249at2759"/>
<protein>
    <recommendedName>
        <fullName evidence="4">CCHC-type domain-containing protein</fullName>
    </recommendedName>
</protein>
<dbReference type="GeneID" id="20674271"/>
<dbReference type="KEGG" id="hir:HETIRDRAFT_428415"/>
<sequence>MVTPSMPTRGDRTAPTFDPHQPHELSRYFANLDFHFVWSVTFKEFCEEVYRLYPGLEEEHKWSVSDMDKLVSETSRVGILSLSELGNYHRQFLAITVFLLSKAQILVAEQGRAFAKGFQPELWARISQRLQLKFPDHFPDDPTTSAYSTTSTNVSRAAPVTPPTNAIKAKDLATMFEQLTDTFVKAIAAQGTSRPANRPSRQPGQGGDNCMFCGSPEHFMRACPEVTKYIRIGKCKRNIEGKVVLSSGAFVPREITGQLATGQMMFTVNAAPTHPSFLDVTPTYQLTNVQRTASLERELFALRTRGRKAPKDDAPIHPYTKAQDATYAPPHECNMGAPAKIPSAKKDAPAYKTTAPIYDEKVREATSAHQSPTKDASNVWTFYQDADLPYAIDNLKPPTRPTVSSFVNVLHQPETPPPGAIIIPDTYETYLKSLQPGQVPQLLIVAKESSALRSIVPLVDH</sequence>
<dbReference type="Proteomes" id="UP000030671">
    <property type="component" value="Unassembled WGS sequence"/>
</dbReference>
<dbReference type="RefSeq" id="XP_009548672.1">
    <property type="nucleotide sequence ID" value="XM_009550377.1"/>
</dbReference>
<dbReference type="EMBL" id="KI925460">
    <property type="protein sequence ID" value="ETW80156.1"/>
    <property type="molecule type" value="Genomic_DNA"/>
</dbReference>
<dbReference type="InterPro" id="IPR036875">
    <property type="entry name" value="Znf_CCHC_sf"/>
</dbReference>
<organism evidence="2 3">
    <name type="scientific">Heterobasidion irregulare (strain TC 32-1)</name>
    <dbReference type="NCBI Taxonomy" id="747525"/>
    <lineage>
        <taxon>Eukaryota</taxon>
        <taxon>Fungi</taxon>
        <taxon>Dikarya</taxon>
        <taxon>Basidiomycota</taxon>
        <taxon>Agaricomycotina</taxon>
        <taxon>Agaricomycetes</taxon>
        <taxon>Russulales</taxon>
        <taxon>Bondarzewiaceae</taxon>
        <taxon>Heterobasidion</taxon>
        <taxon>Heterobasidion annosum species complex</taxon>
    </lineage>
</organism>
<dbReference type="GO" id="GO:0003676">
    <property type="term" value="F:nucleic acid binding"/>
    <property type="evidence" value="ECO:0007669"/>
    <property type="project" value="InterPro"/>
</dbReference>
<gene>
    <name evidence="2" type="ORF">HETIRDRAFT_428415</name>
</gene>
<dbReference type="GO" id="GO:0006397">
    <property type="term" value="P:mRNA processing"/>
    <property type="evidence" value="ECO:0007669"/>
    <property type="project" value="UniProtKB-KW"/>
</dbReference>
<accession>W4K534</accession>
<evidence type="ECO:0000256" key="1">
    <source>
        <dbReference type="ARBA" id="ARBA00022664"/>
    </source>
</evidence>
<proteinExistence type="predicted"/>
<keyword evidence="3" id="KW-1185">Reference proteome</keyword>
<dbReference type="SUPFAM" id="SSF57756">
    <property type="entry name" value="Retrovirus zinc finger-like domains"/>
    <property type="match status" value="1"/>
</dbReference>
<evidence type="ECO:0000313" key="3">
    <source>
        <dbReference type="Proteomes" id="UP000030671"/>
    </source>
</evidence>
<evidence type="ECO:0008006" key="4">
    <source>
        <dbReference type="Google" id="ProtNLM"/>
    </source>
</evidence>
<evidence type="ECO:0000313" key="2">
    <source>
        <dbReference type="EMBL" id="ETW80156.1"/>
    </source>
</evidence>
<dbReference type="eggNOG" id="ENOG502SRIE">
    <property type="taxonomic scope" value="Eukaryota"/>
</dbReference>
<reference evidence="2 3" key="1">
    <citation type="journal article" date="2012" name="New Phytol.">
        <title>Insight into trade-off between wood decay and parasitism from the genome of a fungal forest pathogen.</title>
        <authorList>
            <person name="Olson A."/>
            <person name="Aerts A."/>
            <person name="Asiegbu F."/>
            <person name="Belbahri L."/>
            <person name="Bouzid O."/>
            <person name="Broberg A."/>
            <person name="Canback B."/>
            <person name="Coutinho P.M."/>
            <person name="Cullen D."/>
            <person name="Dalman K."/>
            <person name="Deflorio G."/>
            <person name="van Diepen L.T."/>
            <person name="Dunand C."/>
            <person name="Duplessis S."/>
            <person name="Durling M."/>
            <person name="Gonthier P."/>
            <person name="Grimwood J."/>
            <person name="Fossdal C.G."/>
            <person name="Hansson D."/>
            <person name="Henrissat B."/>
            <person name="Hietala A."/>
            <person name="Himmelstrand K."/>
            <person name="Hoffmeister D."/>
            <person name="Hogberg N."/>
            <person name="James T.Y."/>
            <person name="Karlsson M."/>
            <person name="Kohler A."/>
            <person name="Kues U."/>
            <person name="Lee Y.H."/>
            <person name="Lin Y.C."/>
            <person name="Lind M."/>
            <person name="Lindquist E."/>
            <person name="Lombard V."/>
            <person name="Lucas S."/>
            <person name="Lunden K."/>
            <person name="Morin E."/>
            <person name="Murat C."/>
            <person name="Park J."/>
            <person name="Raffaello T."/>
            <person name="Rouze P."/>
            <person name="Salamov A."/>
            <person name="Schmutz J."/>
            <person name="Solheim H."/>
            <person name="Stahlberg J."/>
            <person name="Velez H."/>
            <person name="de Vries R.P."/>
            <person name="Wiebenga A."/>
            <person name="Woodward S."/>
            <person name="Yakovlev I."/>
            <person name="Garbelotto M."/>
            <person name="Martin F."/>
            <person name="Grigoriev I.V."/>
            <person name="Stenlid J."/>
        </authorList>
    </citation>
    <scope>NUCLEOTIDE SEQUENCE [LARGE SCALE GENOMIC DNA]</scope>
    <source>
        <strain evidence="2 3">TC 32-1</strain>
    </source>
</reference>
<name>W4K534_HETIT</name>